<sequence length="182" mass="20370">MNSSTSKTLDAPLAVKPLTSLNACESDERNLAYVVYGLLFISPFSLGLTALIGVVLAYIKKHDCTSYIQTHFRYQIKSFWVIFALWAIATFIAVICTVFLTWTLVNLIWTQYDITDWRQLDIDLSDFDTSQISVSTLLGVASGYVVSAILTVMATVWILIASVMGLIRLNHHKPIGKRFQNA</sequence>
<dbReference type="EMBL" id="JAQQKX010000001">
    <property type="protein sequence ID" value="MDC7681902.1"/>
    <property type="molecule type" value="Genomic_DNA"/>
</dbReference>
<feature type="transmembrane region" description="Helical" evidence="1">
    <location>
        <begin position="33"/>
        <end position="59"/>
    </location>
</feature>
<evidence type="ECO:0000313" key="3">
    <source>
        <dbReference type="Proteomes" id="UP001214854"/>
    </source>
</evidence>
<organism evidence="2 3">
    <name type="scientific">Asticcacaulis aquaticus</name>
    <dbReference type="NCBI Taxonomy" id="2984212"/>
    <lineage>
        <taxon>Bacteria</taxon>
        <taxon>Pseudomonadati</taxon>
        <taxon>Pseudomonadota</taxon>
        <taxon>Alphaproteobacteria</taxon>
        <taxon>Caulobacterales</taxon>
        <taxon>Caulobacteraceae</taxon>
        <taxon>Asticcacaulis</taxon>
    </lineage>
</organism>
<feature type="transmembrane region" description="Helical" evidence="1">
    <location>
        <begin position="79"/>
        <end position="102"/>
    </location>
</feature>
<protein>
    <recommendedName>
        <fullName evidence="4">DUF4870 domain-containing protein</fullName>
    </recommendedName>
</protein>
<dbReference type="RefSeq" id="WP_272746417.1">
    <property type="nucleotide sequence ID" value="NZ_JAQQKX010000001.1"/>
</dbReference>
<evidence type="ECO:0008006" key="4">
    <source>
        <dbReference type="Google" id="ProtNLM"/>
    </source>
</evidence>
<reference evidence="2 3" key="1">
    <citation type="submission" date="2023-01" db="EMBL/GenBank/DDBJ databases">
        <title>Novel species of the genus Asticcacaulis isolated from rivers.</title>
        <authorList>
            <person name="Lu H."/>
        </authorList>
    </citation>
    <scope>NUCLEOTIDE SEQUENCE [LARGE SCALE GENOMIC DNA]</scope>
    <source>
        <strain evidence="2 3">BYS171W</strain>
    </source>
</reference>
<evidence type="ECO:0000313" key="2">
    <source>
        <dbReference type="EMBL" id="MDC7681902.1"/>
    </source>
</evidence>
<proteinExistence type="predicted"/>
<accession>A0ABT5HPA8</accession>
<keyword evidence="1" id="KW-0472">Membrane</keyword>
<keyword evidence="1" id="KW-0812">Transmembrane</keyword>
<gene>
    <name evidence="2" type="ORF">PQU92_01350</name>
</gene>
<dbReference type="Proteomes" id="UP001214854">
    <property type="component" value="Unassembled WGS sequence"/>
</dbReference>
<comment type="caution">
    <text evidence="2">The sequence shown here is derived from an EMBL/GenBank/DDBJ whole genome shotgun (WGS) entry which is preliminary data.</text>
</comment>
<keyword evidence="1" id="KW-1133">Transmembrane helix</keyword>
<feature type="transmembrane region" description="Helical" evidence="1">
    <location>
        <begin position="144"/>
        <end position="167"/>
    </location>
</feature>
<evidence type="ECO:0000256" key="1">
    <source>
        <dbReference type="SAM" id="Phobius"/>
    </source>
</evidence>
<name>A0ABT5HPA8_9CAUL</name>
<keyword evidence="3" id="KW-1185">Reference proteome</keyword>